<evidence type="ECO:0000313" key="8">
    <source>
        <dbReference type="Proteomes" id="UP000005459"/>
    </source>
</evidence>
<organism evidence="7 8">
    <name type="scientific">Thiocapsa marina 5811</name>
    <dbReference type="NCBI Taxonomy" id="768671"/>
    <lineage>
        <taxon>Bacteria</taxon>
        <taxon>Pseudomonadati</taxon>
        <taxon>Pseudomonadota</taxon>
        <taxon>Gammaproteobacteria</taxon>
        <taxon>Chromatiales</taxon>
        <taxon>Chromatiaceae</taxon>
        <taxon>Thiocapsa</taxon>
    </lineage>
</organism>
<keyword evidence="1 4" id="KW-0732">Signal</keyword>
<comment type="similarity">
    <text evidence="4">Belongs to the BamE family.</text>
</comment>
<feature type="domain" description="Outer membrane protein assembly factor BamE" evidence="6">
    <location>
        <begin position="57"/>
        <end position="124"/>
    </location>
</feature>
<dbReference type="eggNOG" id="COG2913">
    <property type="taxonomic scope" value="Bacteria"/>
</dbReference>
<dbReference type="Proteomes" id="UP000005459">
    <property type="component" value="Unassembled WGS sequence"/>
</dbReference>
<dbReference type="GO" id="GO:1990063">
    <property type="term" value="C:Bam protein complex"/>
    <property type="evidence" value="ECO:0007669"/>
    <property type="project" value="TreeGrafter"/>
</dbReference>
<evidence type="ECO:0000313" key="7">
    <source>
        <dbReference type="EMBL" id="EGV18459.1"/>
    </source>
</evidence>
<evidence type="ECO:0000256" key="5">
    <source>
        <dbReference type="SAM" id="SignalP"/>
    </source>
</evidence>
<protein>
    <recommendedName>
        <fullName evidence="4">Outer membrane protein assembly factor BamE</fullName>
    </recommendedName>
</protein>
<dbReference type="PROSITE" id="PS51257">
    <property type="entry name" value="PROKAR_LIPOPROTEIN"/>
    <property type="match status" value="1"/>
</dbReference>
<dbReference type="PANTHER" id="PTHR37482:SF1">
    <property type="entry name" value="OUTER MEMBRANE PROTEIN ASSEMBLY FACTOR BAME"/>
    <property type="match status" value="1"/>
</dbReference>
<dbReference type="EMBL" id="AFWV01000007">
    <property type="protein sequence ID" value="EGV18459.1"/>
    <property type="molecule type" value="Genomic_DNA"/>
</dbReference>
<dbReference type="PATRIC" id="fig|768671.3.peg.2588"/>
<sequence>MQTRCFLDMRKLVYISILGCLVALATAGCSRDKKPEEYRGSVLEELPFVYKMTVQQGNIITEEMVDRLELGMNKRQVQFLLGTPLLTDFFQTDRWDYTYTIQRGHDPMEIRYLTLYFQEDDSLARIEGDIRPNPARAQAREPQEMVVSVPDYRERKGLLKRGLETIGLEPKD</sequence>
<proteinExistence type="inferred from homology"/>
<evidence type="ECO:0000256" key="2">
    <source>
        <dbReference type="ARBA" id="ARBA00023136"/>
    </source>
</evidence>
<comment type="function">
    <text evidence="4">Part of the outer membrane protein assembly complex, which is involved in assembly and insertion of beta-barrel proteins into the outer membrane.</text>
</comment>
<keyword evidence="4" id="KW-0449">Lipoprotein</keyword>
<accession>F9UBZ1</accession>
<comment type="subunit">
    <text evidence="4">Part of the Bam complex.</text>
</comment>
<dbReference type="HAMAP" id="MF_00925">
    <property type="entry name" value="OM_assembly_BamE"/>
    <property type="match status" value="1"/>
</dbReference>
<reference evidence="7 8" key="1">
    <citation type="submission" date="2011-06" db="EMBL/GenBank/DDBJ databases">
        <title>The draft genome of Thiocapsa marina 5811.</title>
        <authorList>
            <consortium name="US DOE Joint Genome Institute (JGI-PGF)"/>
            <person name="Lucas S."/>
            <person name="Han J."/>
            <person name="Cheng J.-F."/>
            <person name="Goodwin L."/>
            <person name="Pitluck S."/>
            <person name="Peters L."/>
            <person name="Land M.L."/>
            <person name="Hauser L."/>
            <person name="Vogl K."/>
            <person name="Liu Z."/>
            <person name="Imhoff J."/>
            <person name="Thiel V."/>
            <person name="Frigaard N.-U."/>
            <person name="Bryant D."/>
            <person name="Woyke T.J."/>
        </authorList>
    </citation>
    <scope>NUCLEOTIDE SEQUENCE [LARGE SCALE GENOMIC DNA]</scope>
    <source>
        <strain evidence="7 8">5811</strain>
    </source>
</reference>
<dbReference type="Gene3D" id="3.30.1450.10">
    <property type="match status" value="1"/>
</dbReference>
<evidence type="ECO:0000256" key="1">
    <source>
        <dbReference type="ARBA" id="ARBA00022729"/>
    </source>
</evidence>
<gene>
    <name evidence="4" type="primary">bamE</name>
    <name evidence="7" type="ORF">ThimaDRAFT_2443</name>
</gene>
<dbReference type="GO" id="GO:0030674">
    <property type="term" value="F:protein-macromolecule adaptor activity"/>
    <property type="evidence" value="ECO:0007669"/>
    <property type="project" value="TreeGrafter"/>
</dbReference>
<evidence type="ECO:0000256" key="3">
    <source>
        <dbReference type="ARBA" id="ARBA00023237"/>
    </source>
</evidence>
<name>F9UBZ1_9GAMM</name>
<dbReference type="PANTHER" id="PTHR37482">
    <property type="entry name" value="OUTER MEMBRANE PROTEIN ASSEMBLY FACTOR BAME"/>
    <property type="match status" value="1"/>
</dbReference>
<dbReference type="STRING" id="768671.ThimaDRAFT_2443"/>
<comment type="subcellular location">
    <subcellularLocation>
        <location evidence="4">Cell outer membrane</location>
        <topology evidence="4">Lipid-anchor</topology>
    </subcellularLocation>
</comment>
<feature type="signal peptide" evidence="5">
    <location>
        <begin position="1"/>
        <end position="27"/>
    </location>
</feature>
<keyword evidence="8" id="KW-1185">Reference proteome</keyword>
<keyword evidence="2 4" id="KW-0472">Membrane</keyword>
<dbReference type="AlphaFoldDB" id="F9UBZ1"/>
<dbReference type="InterPro" id="IPR007450">
    <property type="entry name" value="BamE_dom"/>
</dbReference>
<keyword evidence="4" id="KW-0564">Palmitate</keyword>
<evidence type="ECO:0000259" key="6">
    <source>
        <dbReference type="Pfam" id="PF04355"/>
    </source>
</evidence>
<evidence type="ECO:0000256" key="4">
    <source>
        <dbReference type="HAMAP-Rule" id="MF_00925"/>
    </source>
</evidence>
<dbReference type="GO" id="GO:0043165">
    <property type="term" value="P:Gram-negative-bacterium-type cell outer membrane assembly"/>
    <property type="evidence" value="ECO:0007669"/>
    <property type="project" value="UniProtKB-UniRule"/>
</dbReference>
<dbReference type="Pfam" id="PF04355">
    <property type="entry name" value="BamE"/>
    <property type="match status" value="1"/>
</dbReference>
<keyword evidence="3 4" id="KW-0998">Cell outer membrane</keyword>
<dbReference type="GO" id="GO:0051205">
    <property type="term" value="P:protein insertion into membrane"/>
    <property type="evidence" value="ECO:0007669"/>
    <property type="project" value="UniProtKB-UniRule"/>
</dbReference>
<dbReference type="InterPro" id="IPR026592">
    <property type="entry name" value="BamE"/>
</dbReference>
<dbReference type="InterPro" id="IPR037873">
    <property type="entry name" value="BamE-like"/>
</dbReference>
<feature type="chain" id="PRO_5009012532" description="Outer membrane protein assembly factor BamE" evidence="5">
    <location>
        <begin position="28"/>
        <end position="172"/>
    </location>
</feature>